<dbReference type="SUPFAM" id="SSF55729">
    <property type="entry name" value="Acyl-CoA N-acyltransferases (Nat)"/>
    <property type="match status" value="1"/>
</dbReference>
<dbReference type="EMBL" id="VVYP01000017">
    <property type="protein sequence ID" value="KAA5462459.1"/>
    <property type="molecule type" value="Genomic_DNA"/>
</dbReference>
<evidence type="ECO:0000313" key="11">
    <source>
        <dbReference type="EMBL" id="RHD52156.1"/>
    </source>
</evidence>
<dbReference type="EMBL" id="QSCS01000005">
    <property type="protein sequence ID" value="RGY28241.1"/>
    <property type="molecule type" value="Genomic_DNA"/>
</dbReference>
<reference evidence="20 21" key="3">
    <citation type="journal article" date="2019" name="Nat. Med.">
        <title>A library of human gut bacterial isolates paired with longitudinal multiomics data enables mechanistic microbiome research.</title>
        <authorList>
            <person name="Poyet M."/>
            <person name="Groussin M."/>
            <person name="Gibbons S.M."/>
            <person name="Avila-Pacheco J."/>
            <person name="Jiang X."/>
            <person name="Kearney S.M."/>
            <person name="Perrotta A.R."/>
            <person name="Berdy B."/>
            <person name="Zhao S."/>
            <person name="Lieberman T.D."/>
            <person name="Swanson P.K."/>
            <person name="Smith M."/>
            <person name="Roesemann S."/>
            <person name="Alexander J.E."/>
            <person name="Rich S.A."/>
            <person name="Livny J."/>
            <person name="Vlamakis H."/>
            <person name="Clish C."/>
            <person name="Bullock K."/>
            <person name="Deik A."/>
            <person name="Scott J."/>
            <person name="Pierce K.A."/>
            <person name="Xavier R.J."/>
            <person name="Alm E.J."/>
        </authorList>
    </citation>
    <scope>NUCLEOTIDE SEQUENCE [LARGE SCALE GENOMIC DNA]</scope>
    <source>
        <strain evidence="7 20">BIOML-A19</strain>
        <strain evidence="6 23">BIOML-A21</strain>
        <strain evidence="5 21">BIOML-A25</strain>
        <strain evidence="4 22">BIOML-A31</strain>
    </source>
</reference>
<dbReference type="EMBL" id="CP103166">
    <property type="protein sequence ID" value="UVQ97893.1"/>
    <property type="molecule type" value="Genomic_DNA"/>
</dbReference>
<evidence type="ECO:0000313" key="17">
    <source>
        <dbReference type="Proteomes" id="UP000284205"/>
    </source>
</evidence>
<dbReference type="CDD" id="cd04301">
    <property type="entry name" value="NAT_SF"/>
    <property type="match status" value="1"/>
</dbReference>
<dbReference type="Proteomes" id="UP000284205">
    <property type="component" value="Unassembled WGS sequence"/>
</dbReference>
<dbReference type="Proteomes" id="UP000475905">
    <property type="component" value="Unassembled WGS sequence"/>
</dbReference>
<sequence>MDTQQIDVMVADASHEVYVDTILETIRNAAAVRGTGIAERTHEYVATKMKEGKAIIALCGDTFAGFTYIESWGNKQYVATSGLIVHPDFRGLGLAKRIKQASFQLARLRWPKAKIFSLTSGAAVMKMNTELGYVPVTFNELTDDESFWKGCEGCINHDILKAKNRKFCICTAMLYDPTDPRNIKKEQERNNI</sequence>
<dbReference type="Proteomes" id="UP000284689">
    <property type="component" value="Unassembled WGS sequence"/>
</dbReference>
<dbReference type="EMBL" id="CZBL01000012">
    <property type="protein sequence ID" value="CUQ37324.1"/>
    <property type="molecule type" value="Genomic_DNA"/>
</dbReference>
<dbReference type="EMBL" id="VVYD01000001">
    <property type="protein sequence ID" value="KAA5504280.1"/>
    <property type="molecule type" value="Genomic_DNA"/>
</dbReference>
<dbReference type="AlphaFoldDB" id="A0A174VR62"/>
<feature type="domain" description="N-acetyltransferase" evidence="1">
    <location>
        <begin position="48"/>
        <end position="109"/>
    </location>
</feature>
<evidence type="ECO:0000313" key="21">
    <source>
        <dbReference type="Proteomes" id="UP000427825"/>
    </source>
</evidence>
<dbReference type="EMBL" id="QSJD01000004">
    <property type="protein sequence ID" value="RHD52156.1"/>
    <property type="molecule type" value="Genomic_DNA"/>
</dbReference>
<protein>
    <submittedName>
        <fullName evidence="4">GNAT family N-acetyltransferase</fullName>
    </submittedName>
    <submittedName>
        <fullName evidence="3">Putative acetyltransferase</fullName>
    </submittedName>
</protein>
<evidence type="ECO:0000313" key="8">
    <source>
        <dbReference type="EMBL" id="MDO6358894.1"/>
    </source>
</evidence>
<evidence type="ECO:0000313" key="4">
    <source>
        <dbReference type="EMBL" id="KAA5462459.1"/>
    </source>
</evidence>
<dbReference type="KEGG" id="bcac:CGC64_05705"/>
<dbReference type="InterPro" id="IPR000182">
    <property type="entry name" value="GNAT_dom"/>
</dbReference>
<dbReference type="RefSeq" id="WP_005679056.1">
    <property type="nucleotide sequence ID" value="NZ_CABMOQ010000018.1"/>
</dbReference>
<dbReference type="Proteomes" id="UP000284431">
    <property type="component" value="Unassembled WGS sequence"/>
</dbReference>
<dbReference type="Proteomes" id="UP000427825">
    <property type="component" value="Unassembled WGS sequence"/>
</dbReference>
<evidence type="ECO:0000313" key="19">
    <source>
        <dbReference type="Proteomes" id="UP000284689"/>
    </source>
</evidence>
<dbReference type="EMBL" id="VVYF01000001">
    <property type="protein sequence ID" value="KAA5495696.1"/>
    <property type="molecule type" value="Genomic_DNA"/>
</dbReference>
<evidence type="ECO:0000313" key="22">
    <source>
        <dbReference type="Proteomes" id="UP000475905"/>
    </source>
</evidence>
<evidence type="ECO:0000313" key="2">
    <source>
        <dbReference type="EMBL" id="CUO73524.1"/>
    </source>
</evidence>
<dbReference type="EMBL" id="QRKD01000006">
    <property type="protein sequence ID" value="RHH91192.1"/>
    <property type="molecule type" value="Genomic_DNA"/>
</dbReference>
<dbReference type="EMBL" id="JAUONL010000012">
    <property type="protein sequence ID" value="MDO6358894.1"/>
    <property type="molecule type" value="Genomic_DNA"/>
</dbReference>
<dbReference type="InterPro" id="IPR016181">
    <property type="entry name" value="Acyl_CoA_acyltransferase"/>
</dbReference>
<dbReference type="Proteomes" id="UP000491168">
    <property type="component" value="Unassembled WGS sequence"/>
</dbReference>
<dbReference type="EMBL" id="VVYJ01000001">
    <property type="protein sequence ID" value="KAA5481579.1"/>
    <property type="molecule type" value="Genomic_DNA"/>
</dbReference>
<evidence type="ECO:0000313" key="6">
    <source>
        <dbReference type="EMBL" id="KAA5495696.1"/>
    </source>
</evidence>
<evidence type="ECO:0000313" key="18">
    <source>
        <dbReference type="Proteomes" id="UP000284431"/>
    </source>
</evidence>
<evidence type="ECO:0000313" key="20">
    <source>
        <dbReference type="Proteomes" id="UP000368418"/>
    </source>
</evidence>
<dbReference type="Proteomes" id="UP001060260">
    <property type="component" value="Chromosome"/>
</dbReference>
<evidence type="ECO:0000313" key="23">
    <source>
        <dbReference type="Proteomes" id="UP000491168"/>
    </source>
</evidence>
<dbReference type="EMBL" id="QRUO01000003">
    <property type="protein sequence ID" value="RGR73247.1"/>
    <property type="molecule type" value="Genomic_DNA"/>
</dbReference>
<keyword evidence="3" id="KW-0808">Transferase</keyword>
<evidence type="ECO:0000313" key="3">
    <source>
        <dbReference type="EMBL" id="CUQ37324.1"/>
    </source>
</evidence>
<dbReference type="Pfam" id="PF00583">
    <property type="entry name" value="Acetyltransf_1"/>
    <property type="match status" value="1"/>
</dbReference>
<proteinExistence type="predicted"/>
<reference evidence="13" key="4">
    <citation type="submission" date="2022-08" db="EMBL/GenBank/DDBJ databases">
        <title>Genome Sequencing of Bacteroides fragilis Group Isolates with Nanopore Technology.</title>
        <authorList>
            <person name="Tisza M.J."/>
            <person name="Smith D."/>
            <person name="Dekker J.P."/>
        </authorList>
    </citation>
    <scope>NUCLEOTIDE SEQUENCE</scope>
    <source>
        <strain evidence="13">BFG-474</strain>
    </source>
</reference>
<dbReference type="Proteomes" id="UP000095657">
    <property type="component" value="Unassembled WGS sequence"/>
</dbReference>
<evidence type="ECO:0000259" key="1">
    <source>
        <dbReference type="Pfam" id="PF00583"/>
    </source>
</evidence>
<organism evidence="3 15">
    <name type="scientific">Bacteroides caccae</name>
    <dbReference type="NCBI Taxonomy" id="47678"/>
    <lineage>
        <taxon>Bacteria</taxon>
        <taxon>Pseudomonadati</taxon>
        <taxon>Bacteroidota</taxon>
        <taxon>Bacteroidia</taxon>
        <taxon>Bacteroidales</taxon>
        <taxon>Bacteroidaceae</taxon>
        <taxon>Bacteroides</taxon>
    </lineage>
</organism>
<gene>
    <name evidence="12" type="ORF">DW190_08745</name>
    <name evidence="11" type="ORF">DW794_04030</name>
    <name evidence="9" type="ORF">DWY26_04765</name>
    <name evidence="10" type="ORF">DXA49_04125</name>
    <name evidence="2" type="ORF">ERS852494_00657</name>
    <name evidence="3" type="ORF">ERS852558_02885</name>
    <name evidence="7" type="ORF">F2Y31_03370</name>
    <name evidence="6" type="ORF">F2Y35_00185</name>
    <name evidence="4" type="ORF">F2Y36_13805</name>
    <name evidence="5" type="ORF">F2Y39_02800</name>
    <name evidence="13" type="ORF">NXW23_05965</name>
    <name evidence="8" type="ORF">Q4469_14545</name>
</gene>
<evidence type="ECO:0000313" key="9">
    <source>
        <dbReference type="EMBL" id="RGR73247.1"/>
    </source>
</evidence>
<evidence type="ECO:0000313" key="14">
    <source>
        <dbReference type="Proteomes" id="UP000095657"/>
    </source>
</evidence>
<evidence type="ECO:0000313" key="7">
    <source>
        <dbReference type="EMBL" id="KAA5504280.1"/>
    </source>
</evidence>
<dbReference type="GO" id="GO:0016747">
    <property type="term" value="F:acyltransferase activity, transferring groups other than amino-acyl groups"/>
    <property type="evidence" value="ECO:0007669"/>
    <property type="project" value="InterPro"/>
</dbReference>
<reference evidence="14 15" key="1">
    <citation type="submission" date="2015-09" db="EMBL/GenBank/DDBJ databases">
        <authorList>
            <consortium name="Pathogen Informatics"/>
        </authorList>
    </citation>
    <scope>NUCLEOTIDE SEQUENCE [LARGE SCALE GENOMIC DNA]</scope>
    <source>
        <strain evidence="2 14">2789STDY5834880</strain>
        <strain evidence="3 15">2789STDY5834946</strain>
    </source>
</reference>
<dbReference type="STRING" id="47678.ERS852494_00657"/>
<name>A0A174VR62_9BACE</name>
<dbReference type="Proteomes" id="UP000368418">
    <property type="component" value="Unassembled WGS sequence"/>
</dbReference>
<evidence type="ECO:0000313" key="12">
    <source>
        <dbReference type="EMBL" id="RHH91192.1"/>
    </source>
</evidence>
<reference evidence="16 17" key="2">
    <citation type="submission" date="2018-08" db="EMBL/GenBank/DDBJ databases">
        <title>A genome reference for cultivated species of the human gut microbiota.</title>
        <authorList>
            <person name="Zou Y."/>
            <person name="Xue W."/>
            <person name="Luo G."/>
        </authorList>
    </citation>
    <scope>NUCLEOTIDE SEQUENCE [LARGE SCALE GENOMIC DNA]</scope>
    <source>
        <strain evidence="9 17">AF24-29LB</strain>
        <strain evidence="12 16">AM16-49B</strain>
        <strain evidence="11 19">AM31-16AC</strain>
        <strain evidence="10 18">OF02-6LB</strain>
    </source>
</reference>
<evidence type="ECO:0000313" key="15">
    <source>
        <dbReference type="Proteomes" id="UP000095725"/>
    </source>
</evidence>
<dbReference type="GeneID" id="75112654"/>
<reference evidence="8" key="5">
    <citation type="submission" date="2023-07" db="EMBL/GenBank/DDBJ databases">
        <title>Whole Genome Sequencing of Colonoscopy isolates.</title>
        <authorList>
            <person name="Surve S.V."/>
            <person name="Valls R.A."/>
            <person name="Barrak K.E."/>
            <person name="Gardner T.B."/>
            <person name="O'Toole G.A."/>
        </authorList>
    </citation>
    <scope>NUCLEOTIDE SEQUENCE</scope>
    <source>
        <strain evidence="8">GP0119</strain>
    </source>
</reference>
<evidence type="ECO:0000313" key="5">
    <source>
        <dbReference type="EMBL" id="KAA5481579.1"/>
    </source>
</evidence>
<accession>A0A174VR62</accession>
<dbReference type="Gene3D" id="3.40.630.30">
    <property type="match status" value="1"/>
</dbReference>
<dbReference type="Proteomes" id="UP001170023">
    <property type="component" value="Unassembled WGS sequence"/>
</dbReference>
<dbReference type="Proteomes" id="UP000095725">
    <property type="component" value="Unassembled WGS sequence"/>
</dbReference>
<evidence type="ECO:0000313" key="13">
    <source>
        <dbReference type="EMBL" id="UVQ97893.1"/>
    </source>
</evidence>
<dbReference type="Proteomes" id="UP000283512">
    <property type="component" value="Unassembled WGS sequence"/>
</dbReference>
<evidence type="ECO:0000313" key="16">
    <source>
        <dbReference type="Proteomes" id="UP000283512"/>
    </source>
</evidence>
<evidence type="ECO:0000313" key="10">
    <source>
        <dbReference type="EMBL" id="RGY28241.1"/>
    </source>
</evidence>
<dbReference type="EMBL" id="CZAI01000001">
    <property type="protein sequence ID" value="CUO73524.1"/>
    <property type="molecule type" value="Genomic_DNA"/>
</dbReference>